<dbReference type="Pfam" id="PF02699">
    <property type="entry name" value="YajC"/>
    <property type="match status" value="1"/>
</dbReference>
<dbReference type="SMART" id="SM01323">
    <property type="entry name" value="YajC"/>
    <property type="match status" value="1"/>
</dbReference>
<evidence type="ECO:0000313" key="13">
    <source>
        <dbReference type="Proteomes" id="UP000754644"/>
    </source>
</evidence>
<evidence type="ECO:0000256" key="1">
    <source>
        <dbReference type="ARBA" id="ARBA00004162"/>
    </source>
</evidence>
<protein>
    <recommendedName>
        <fullName evidence="3">Sec translocon accessory complex subunit YajC</fullName>
    </recommendedName>
</protein>
<evidence type="ECO:0000256" key="6">
    <source>
        <dbReference type="ARBA" id="ARBA00022692"/>
    </source>
</evidence>
<feature type="transmembrane region" description="Helical" evidence="11">
    <location>
        <begin position="26"/>
        <end position="42"/>
    </location>
</feature>
<evidence type="ECO:0000256" key="9">
    <source>
        <dbReference type="ARBA" id="ARBA00023010"/>
    </source>
</evidence>
<evidence type="ECO:0000256" key="3">
    <source>
        <dbReference type="ARBA" id="ARBA00014962"/>
    </source>
</evidence>
<keyword evidence="6 11" id="KW-0812">Transmembrane</keyword>
<evidence type="ECO:0000256" key="4">
    <source>
        <dbReference type="ARBA" id="ARBA00022448"/>
    </source>
</evidence>
<organism evidence="12 13">
    <name type="scientific">SAR86 cluster bacterium</name>
    <dbReference type="NCBI Taxonomy" id="2030880"/>
    <lineage>
        <taxon>Bacteria</taxon>
        <taxon>Pseudomonadati</taxon>
        <taxon>Pseudomonadota</taxon>
        <taxon>Gammaproteobacteria</taxon>
        <taxon>SAR86 cluster</taxon>
    </lineage>
</organism>
<keyword evidence="10 11" id="KW-0472">Membrane</keyword>
<evidence type="ECO:0000256" key="7">
    <source>
        <dbReference type="ARBA" id="ARBA00022927"/>
    </source>
</evidence>
<dbReference type="PANTHER" id="PTHR33909:SF1">
    <property type="entry name" value="SEC TRANSLOCON ACCESSORY COMPLEX SUBUNIT YAJC"/>
    <property type="match status" value="1"/>
</dbReference>
<comment type="similarity">
    <text evidence="2">Belongs to the YajC family.</text>
</comment>
<keyword evidence="7" id="KW-0653">Protein transport</keyword>
<evidence type="ECO:0000256" key="8">
    <source>
        <dbReference type="ARBA" id="ARBA00022989"/>
    </source>
</evidence>
<dbReference type="AlphaFoldDB" id="A0A973A7T3"/>
<reference evidence="12" key="1">
    <citation type="submission" date="2020-05" db="EMBL/GenBank/DDBJ databases">
        <title>Sulfur intermediates as new biogeochemical hubs in an aquatic model microbial ecosystem.</title>
        <authorList>
            <person name="Vigneron A."/>
        </authorList>
    </citation>
    <scope>NUCLEOTIDE SEQUENCE</scope>
    <source>
        <strain evidence="12">Bin.250</strain>
    </source>
</reference>
<evidence type="ECO:0000256" key="2">
    <source>
        <dbReference type="ARBA" id="ARBA00006742"/>
    </source>
</evidence>
<keyword evidence="9" id="KW-0811">Translocation</keyword>
<evidence type="ECO:0000256" key="11">
    <source>
        <dbReference type="SAM" id="Phobius"/>
    </source>
</evidence>
<dbReference type="GO" id="GO:0005886">
    <property type="term" value="C:plasma membrane"/>
    <property type="evidence" value="ECO:0007669"/>
    <property type="project" value="UniProtKB-SubCell"/>
</dbReference>
<name>A0A973A7T3_9GAMM</name>
<dbReference type="PANTHER" id="PTHR33909">
    <property type="entry name" value="SEC TRANSLOCON ACCESSORY COMPLEX SUBUNIT YAJC"/>
    <property type="match status" value="1"/>
</dbReference>
<dbReference type="PRINTS" id="PR01853">
    <property type="entry name" value="YAJCTRNLCASE"/>
</dbReference>
<proteinExistence type="inferred from homology"/>
<keyword evidence="8 11" id="KW-1133">Transmembrane helix</keyword>
<dbReference type="GO" id="GO:0015031">
    <property type="term" value="P:protein transport"/>
    <property type="evidence" value="ECO:0007669"/>
    <property type="project" value="UniProtKB-KW"/>
</dbReference>
<evidence type="ECO:0000313" key="12">
    <source>
        <dbReference type="EMBL" id="NQV64018.1"/>
    </source>
</evidence>
<keyword evidence="4" id="KW-0813">Transport</keyword>
<dbReference type="NCBIfam" id="TIGR00739">
    <property type="entry name" value="yajC"/>
    <property type="match status" value="1"/>
</dbReference>
<dbReference type="EMBL" id="JABMOJ010000056">
    <property type="protein sequence ID" value="NQV64018.1"/>
    <property type="molecule type" value="Genomic_DNA"/>
</dbReference>
<evidence type="ECO:0000256" key="10">
    <source>
        <dbReference type="ARBA" id="ARBA00023136"/>
    </source>
</evidence>
<comment type="caution">
    <text evidence="12">The sequence shown here is derived from an EMBL/GenBank/DDBJ whole genome shotgun (WGS) entry which is preliminary data.</text>
</comment>
<dbReference type="Proteomes" id="UP000754644">
    <property type="component" value="Unassembled WGS sequence"/>
</dbReference>
<dbReference type="InterPro" id="IPR003849">
    <property type="entry name" value="Preprotein_translocase_YajC"/>
</dbReference>
<comment type="subcellular location">
    <subcellularLocation>
        <location evidence="1">Cell membrane</location>
        <topology evidence="1">Single-pass membrane protein</topology>
    </subcellularLocation>
</comment>
<gene>
    <name evidence="12" type="primary">yajC</name>
    <name evidence="12" type="ORF">HQ497_01520</name>
</gene>
<keyword evidence="5" id="KW-1003">Cell membrane</keyword>
<evidence type="ECO:0000256" key="5">
    <source>
        <dbReference type="ARBA" id="ARBA00022475"/>
    </source>
</evidence>
<sequence>MSNFLIPAAMAADAAGGSGPIPGMDIFIIIAFALVFYFIVWRPQSKRTKEHKELVGGLSKGDEVVTSGGMLGKITKVDEQFLVIEIAANVEIKVQKGAIASALPKGTIKSI</sequence>
<accession>A0A973A7T3</accession>